<keyword evidence="3" id="KW-1185">Reference proteome</keyword>
<reference evidence="2 3" key="1">
    <citation type="submission" date="2017-09" db="EMBL/GenBank/DDBJ databases">
        <title>Complete genome sequence of Verrucomicrobial strain HZ-65, isolated from freshwater.</title>
        <authorList>
            <person name="Choi A."/>
        </authorList>
    </citation>
    <scope>NUCLEOTIDE SEQUENCE [LARGE SCALE GENOMIC DNA]</scope>
    <source>
        <strain evidence="2 3">HZ-65</strain>
    </source>
</reference>
<organism evidence="2 3">
    <name type="scientific">Nibricoccus aquaticus</name>
    <dbReference type="NCBI Taxonomy" id="2576891"/>
    <lineage>
        <taxon>Bacteria</taxon>
        <taxon>Pseudomonadati</taxon>
        <taxon>Verrucomicrobiota</taxon>
        <taxon>Opitutia</taxon>
        <taxon>Opitutales</taxon>
        <taxon>Opitutaceae</taxon>
        <taxon>Nibricoccus</taxon>
    </lineage>
</organism>
<dbReference type="RefSeq" id="WP_096056007.1">
    <property type="nucleotide sequence ID" value="NZ_CP023344.1"/>
</dbReference>
<accession>A0A290Q6S5</accession>
<protein>
    <submittedName>
        <fullName evidence="2">Transcriptional regulator</fullName>
    </submittedName>
</protein>
<feature type="domain" description="Schlafen AlbA-2" evidence="1">
    <location>
        <begin position="29"/>
        <end position="146"/>
    </location>
</feature>
<dbReference type="KEGG" id="vbh:CMV30_10635"/>
<dbReference type="InterPro" id="IPR038475">
    <property type="entry name" value="RecG_C_sf"/>
</dbReference>
<sequence>MESGNPTKPWLLKAVSLLRVSLEPPRHELNELDWKAALSPDKARLTEHLSALSNQAGGGVLVYGVTNQGTPGGVSETEIASCINQLANLGRDALEPPIAIDHFVESYQGARLLFIHVPESTTKPVYLRGKTLEHAFIRSGGSTRKASRQEIGTMMLHSRTPKWEDLRASVLLEENDLAGRLDTEPLLRLLERSTPIDRDALLAWMEQESFVLREQGPSGGYITNLGAIAAARQMSEFPSLEHKAVRVIVYDGVNKARTKLEQEGGRGYAIGFQGLIRFVMSQLPQSEVIEQALREKRTLYPEIALREIIANALIHQDFTTTGSGPLVEIFSDRIEITNPGTLLPSKQLDRLIGTQPESRNERLAKAFRRMKICEERVSGLVKAGLEVELYGLPPIQFTSPPGFFKATLFAPKTYAQMSPNERLDACYQHAVLKFLSSATMTNTSLRERLKVPEKQRSMISVIIQEAIEAGRIKPADPDNKSKKFAEYIPYWA</sequence>
<dbReference type="InterPro" id="IPR007421">
    <property type="entry name" value="Schlafen_AlbA_2_dom"/>
</dbReference>
<evidence type="ECO:0000313" key="2">
    <source>
        <dbReference type="EMBL" id="ATC64375.1"/>
    </source>
</evidence>
<evidence type="ECO:0000259" key="1">
    <source>
        <dbReference type="Pfam" id="PF04326"/>
    </source>
</evidence>
<dbReference type="Proteomes" id="UP000217265">
    <property type="component" value="Chromosome"/>
</dbReference>
<dbReference type="InterPro" id="IPR038461">
    <property type="entry name" value="Schlafen_AlbA_2_dom_sf"/>
</dbReference>
<dbReference type="Gene3D" id="3.30.565.60">
    <property type="match status" value="1"/>
</dbReference>
<gene>
    <name evidence="2" type="ORF">CMV30_10635</name>
</gene>
<dbReference type="Pfam" id="PF13749">
    <property type="entry name" value="HATPase_c_4"/>
    <property type="match status" value="1"/>
</dbReference>
<evidence type="ECO:0000313" key="3">
    <source>
        <dbReference type="Proteomes" id="UP000217265"/>
    </source>
</evidence>
<dbReference type="PANTHER" id="PTHR30595:SF6">
    <property type="entry name" value="SCHLAFEN ALBA-2 DOMAIN-CONTAINING PROTEIN"/>
    <property type="match status" value="1"/>
</dbReference>
<dbReference type="Gene3D" id="3.30.950.30">
    <property type="entry name" value="Schlafen, AAA domain"/>
    <property type="match status" value="1"/>
</dbReference>
<dbReference type="PANTHER" id="PTHR30595">
    <property type="entry name" value="GLPR-RELATED TRANSCRIPTIONAL REPRESSOR"/>
    <property type="match status" value="1"/>
</dbReference>
<dbReference type="Pfam" id="PF04326">
    <property type="entry name" value="SLFN_AlbA_2"/>
    <property type="match status" value="1"/>
</dbReference>
<proteinExistence type="predicted"/>
<dbReference type="OrthoDB" id="9807907at2"/>
<dbReference type="EMBL" id="CP023344">
    <property type="protein sequence ID" value="ATC64375.1"/>
    <property type="molecule type" value="Genomic_DNA"/>
</dbReference>
<name>A0A290Q6S5_9BACT</name>
<dbReference type="AlphaFoldDB" id="A0A290Q6S5"/>